<feature type="transmembrane region" description="Helical" evidence="9">
    <location>
        <begin position="448"/>
        <end position="470"/>
    </location>
</feature>
<evidence type="ECO:0000256" key="7">
    <source>
        <dbReference type="ARBA" id="ARBA00023136"/>
    </source>
</evidence>
<comment type="subcellular location">
    <subcellularLocation>
        <location evidence="1">Membrane</location>
        <topology evidence="1">Multi-pass membrane protein</topology>
    </subcellularLocation>
</comment>
<accession>A0A1G8X101</accession>
<keyword evidence="7 9" id="KW-0472">Membrane</keyword>
<keyword evidence="6" id="KW-0406">Ion transport</keyword>
<dbReference type="GO" id="GO:0016471">
    <property type="term" value="C:vacuolar proton-transporting V-type ATPase complex"/>
    <property type="evidence" value="ECO:0007669"/>
    <property type="project" value="TreeGrafter"/>
</dbReference>
<dbReference type="GO" id="GO:0033179">
    <property type="term" value="C:proton-transporting V-type ATPase, V0 domain"/>
    <property type="evidence" value="ECO:0007669"/>
    <property type="project" value="InterPro"/>
</dbReference>
<evidence type="ECO:0000256" key="9">
    <source>
        <dbReference type="SAM" id="Phobius"/>
    </source>
</evidence>
<keyword evidence="3" id="KW-0813">Transport</keyword>
<sequence>MAIAKMKKLTLLAEHTNKEAVLKSVQEMQSLEIIPVAEVLEESLLNDFDTSASRDLSNDSQARLQDIEYAINYLQDYVEQPGLIERLKTKKEVFSLKELESIVESADVDALLEQVSLKEKQLNNLDEKIKDLKQEEEFLRKWRALSFKPEEVSHFRLMDVLVGTVDKEQSEALVEGLRDNGRIYYDEVYRRSDEVAYLIILPKTERKQFDDLVAQYSYRELTYTHELLPEDELYRNLTEQKQVRGDKEKIIAEMKKWTSLYRNLELAEEYYYNLSEREKAHNLLLDSHHLFLLSGWIEEEKVDSLKANIDQTIGESEVAVLSEDIMMKEYNEVPVVLKNNSFVRPFEMITEMFSYPKYNEVDPTPLMMPFFMVFFGMMAADLGYGMLLFGVTLFALKAFNIEGSMGNFLKFLYTLSFPTMAFGVFFGSFFGIELPIQVFSLQDDVLEIMAFSVVLGLIQLLYGLVLNGIIKGKQGQRASSYVDGYAWFLMLIGFILWVGGAMLLNMPLLTQIGIGLVVLNAVGILVVSALSSSNKALGIGLGAYNLYGISGYVGDIVSYTRLMALAVASANIAMAFNMIIGFLPPIARFTVGVLIIIALQALNIALTFLSAYVHTSRLQYVEFFGKFFEGGGRPLTPLKMLEKHVWMEDNNNG</sequence>
<protein>
    <submittedName>
        <fullName evidence="10">V/A-type H+-transporting ATPase subunit I</fullName>
    </submittedName>
</protein>
<dbReference type="InterPro" id="IPR002490">
    <property type="entry name" value="V-ATPase_116kDa_su"/>
</dbReference>
<dbReference type="AlphaFoldDB" id="A0A1G8X101"/>
<keyword evidence="8" id="KW-0175">Coiled coil</keyword>
<dbReference type="Pfam" id="PF01496">
    <property type="entry name" value="V_ATPase_I"/>
    <property type="match status" value="1"/>
</dbReference>
<proteinExistence type="inferred from homology"/>
<gene>
    <name evidence="10" type="ORF">SAMN04488098_100545</name>
</gene>
<dbReference type="GO" id="GO:0051117">
    <property type="term" value="F:ATPase binding"/>
    <property type="evidence" value="ECO:0007669"/>
    <property type="project" value="TreeGrafter"/>
</dbReference>
<evidence type="ECO:0000256" key="5">
    <source>
        <dbReference type="ARBA" id="ARBA00022989"/>
    </source>
</evidence>
<feature type="transmembrane region" description="Helical" evidence="9">
    <location>
        <begin position="508"/>
        <end position="530"/>
    </location>
</feature>
<evidence type="ECO:0000256" key="3">
    <source>
        <dbReference type="ARBA" id="ARBA00022448"/>
    </source>
</evidence>
<organism evidence="10 11">
    <name type="scientific">Alkalibacterium thalassium</name>
    <dbReference type="NCBI Taxonomy" id="426701"/>
    <lineage>
        <taxon>Bacteria</taxon>
        <taxon>Bacillati</taxon>
        <taxon>Bacillota</taxon>
        <taxon>Bacilli</taxon>
        <taxon>Lactobacillales</taxon>
        <taxon>Carnobacteriaceae</taxon>
        <taxon>Alkalibacterium</taxon>
    </lineage>
</organism>
<feature type="transmembrane region" description="Helical" evidence="9">
    <location>
        <begin position="411"/>
        <end position="436"/>
    </location>
</feature>
<dbReference type="PANTHER" id="PTHR11629:SF63">
    <property type="entry name" value="V-TYPE PROTON ATPASE SUBUNIT A"/>
    <property type="match status" value="1"/>
</dbReference>
<evidence type="ECO:0000256" key="6">
    <source>
        <dbReference type="ARBA" id="ARBA00023065"/>
    </source>
</evidence>
<comment type="similarity">
    <text evidence="2">Belongs to the V-ATPase 116 kDa subunit family.</text>
</comment>
<feature type="coiled-coil region" evidence="8">
    <location>
        <begin position="108"/>
        <end position="142"/>
    </location>
</feature>
<name>A0A1G8X101_9LACT</name>
<keyword evidence="11" id="KW-1185">Reference proteome</keyword>
<evidence type="ECO:0000313" key="11">
    <source>
        <dbReference type="Proteomes" id="UP000199433"/>
    </source>
</evidence>
<feature type="transmembrane region" description="Helical" evidence="9">
    <location>
        <begin position="482"/>
        <end position="502"/>
    </location>
</feature>
<dbReference type="EMBL" id="FNFK01000005">
    <property type="protein sequence ID" value="SDJ83430.1"/>
    <property type="molecule type" value="Genomic_DNA"/>
</dbReference>
<dbReference type="OrthoDB" id="9803814at2"/>
<keyword evidence="5 9" id="KW-1133">Transmembrane helix</keyword>
<dbReference type="PANTHER" id="PTHR11629">
    <property type="entry name" value="VACUOLAR PROTON ATPASES"/>
    <property type="match status" value="1"/>
</dbReference>
<feature type="transmembrane region" description="Helical" evidence="9">
    <location>
        <begin position="366"/>
        <end position="399"/>
    </location>
</feature>
<dbReference type="GO" id="GO:0007035">
    <property type="term" value="P:vacuolar acidification"/>
    <property type="evidence" value="ECO:0007669"/>
    <property type="project" value="TreeGrafter"/>
</dbReference>
<dbReference type="GO" id="GO:0046961">
    <property type="term" value="F:proton-transporting ATPase activity, rotational mechanism"/>
    <property type="evidence" value="ECO:0007669"/>
    <property type="project" value="InterPro"/>
</dbReference>
<dbReference type="STRING" id="426701.SAMN04488098_100545"/>
<evidence type="ECO:0000256" key="8">
    <source>
        <dbReference type="SAM" id="Coils"/>
    </source>
</evidence>
<reference evidence="11" key="1">
    <citation type="submission" date="2016-10" db="EMBL/GenBank/DDBJ databases">
        <authorList>
            <person name="Varghese N."/>
            <person name="Submissions S."/>
        </authorList>
    </citation>
    <scope>NUCLEOTIDE SEQUENCE [LARGE SCALE GENOMIC DNA]</scope>
    <source>
        <strain evidence="11">DSM 19181</strain>
    </source>
</reference>
<feature type="transmembrane region" description="Helical" evidence="9">
    <location>
        <begin position="562"/>
        <end position="583"/>
    </location>
</feature>
<evidence type="ECO:0000256" key="2">
    <source>
        <dbReference type="ARBA" id="ARBA00009904"/>
    </source>
</evidence>
<evidence type="ECO:0000313" key="10">
    <source>
        <dbReference type="EMBL" id="SDJ83430.1"/>
    </source>
</evidence>
<keyword evidence="4 9" id="KW-0812">Transmembrane</keyword>
<dbReference type="RefSeq" id="WP_091264996.1">
    <property type="nucleotide sequence ID" value="NZ_FNFK01000005.1"/>
</dbReference>
<feature type="transmembrane region" description="Helical" evidence="9">
    <location>
        <begin position="589"/>
        <end position="613"/>
    </location>
</feature>
<dbReference type="Proteomes" id="UP000199433">
    <property type="component" value="Unassembled WGS sequence"/>
</dbReference>
<evidence type="ECO:0000256" key="4">
    <source>
        <dbReference type="ARBA" id="ARBA00022692"/>
    </source>
</evidence>
<evidence type="ECO:0000256" key="1">
    <source>
        <dbReference type="ARBA" id="ARBA00004141"/>
    </source>
</evidence>